<dbReference type="AlphaFoldDB" id="A0A518F0Y7"/>
<organism evidence="2 3">
    <name type="scientific">Saltatorellus ferox</name>
    <dbReference type="NCBI Taxonomy" id="2528018"/>
    <lineage>
        <taxon>Bacteria</taxon>
        <taxon>Pseudomonadati</taxon>
        <taxon>Planctomycetota</taxon>
        <taxon>Planctomycetia</taxon>
        <taxon>Planctomycetia incertae sedis</taxon>
        <taxon>Saltatorellus</taxon>
    </lineage>
</organism>
<sequence precursor="true">MKLPLLTAAASTLFCLAPNAAADLTTYNQDFEAADIMSPTALSDVGFVVFANVFDSMGGYLYGYGTFPAPNGSGAFSDVASGSAGAAQGTQYINAFSDYNNGDHANGNVIEANVFQEQVIGAGDVGNTWTLDFDYLKSPNVINGDGNTQTIAFIKVLKQSDGTFATLALDTLDTTNASTSTWASGSLSVFIDPSLAGELLQFGFASTATNYDDSGRYYDNISFDGPGGQPPTLTAYAQDFESLDMMSPTALGADNWDIFANVFDSGGGYLYGYGVFDAPNGGAGFSAIATGDGGPFQMAQYLNAYSDYGNMDHGIGNVINANVFQEQTVGAANAGETWRFSFDYRKNATVTNGDGATTTQAFIKVIKVSDGSFATLFLNEFDSTSASTNAWASTALDILIDPTYAGEVLQFGFSSFATNYDDSGRYYDNVDFNVVANPGFGEIICLGNPGSTGVGSFLTVGGSTTASDNNLILTVDSLTPNSLGYFIHSTGSNVVYNPGGSAGHVCIGGGALGRFNGNVLNSGAAGTVTFNPDLTSFPLPGGAIAVVAGDTRNFQYWTRDISMSGPTSNFSSAVSVMFN</sequence>
<keyword evidence="3" id="KW-1185">Reference proteome</keyword>
<reference evidence="2 3" key="1">
    <citation type="submission" date="2019-02" db="EMBL/GenBank/DDBJ databases">
        <title>Deep-cultivation of Planctomycetes and their phenomic and genomic characterization uncovers novel biology.</title>
        <authorList>
            <person name="Wiegand S."/>
            <person name="Jogler M."/>
            <person name="Boedeker C."/>
            <person name="Pinto D."/>
            <person name="Vollmers J."/>
            <person name="Rivas-Marin E."/>
            <person name="Kohn T."/>
            <person name="Peeters S.H."/>
            <person name="Heuer A."/>
            <person name="Rast P."/>
            <person name="Oberbeckmann S."/>
            <person name="Bunk B."/>
            <person name="Jeske O."/>
            <person name="Meyerdierks A."/>
            <person name="Storesund J.E."/>
            <person name="Kallscheuer N."/>
            <person name="Luecker S."/>
            <person name="Lage O.M."/>
            <person name="Pohl T."/>
            <person name="Merkel B.J."/>
            <person name="Hornburger P."/>
            <person name="Mueller R.-W."/>
            <person name="Bruemmer F."/>
            <person name="Labrenz M."/>
            <person name="Spormann A.M."/>
            <person name="Op den Camp H."/>
            <person name="Overmann J."/>
            <person name="Amann R."/>
            <person name="Jetten M.S.M."/>
            <person name="Mascher T."/>
            <person name="Medema M.H."/>
            <person name="Devos D.P."/>
            <person name="Kaster A.-K."/>
            <person name="Ovreas L."/>
            <person name="Rohde M."/>
            <person name="Galperin M.Y."/>
            <person name="Jogler C."/>
        </authorList>
    </citation>
    <scope>NUCLEOTIDE SEQUENCE [LARGE SCALE GENOMIC DNA]</scope>
    <source>
        <strain evidence="2 3">Poly30</strain>
    </source>
</reference>
<dbReference type="EMBL" id="CP036434">
    <property type="protein sequence ID" value="QDV10011.1"/>
    <property type="molecule type" value="Genomic_DNA"/>
</dbReference>
<keyword evidence="1" id="KW-0732">Signal</keyword>
<evidence type="ECO:0000313" key="2">
    <source>
        <dbReference type="EMBL" id="QDV10011.1"/>
    </source>
</evidence>
<feature type="signal peptide" evidence="1">
    <location>
        <begin position="1"/>
        <end position="22"/>
    </location>
</feature>
<feature type="chain" id="PRO_5022201776" evidence="1">
    <location>
        <begin position="23"/>
        <end position="579"/>
    </location>
</feature>
<evidence type="ECO:0000313" key="3">
    <source>
        <dbReference type="Proteomes" id="UP000320390"/>
    </source>
</evidence>
<gene>
    <name evidence="2" type="ORF">Poly30_55720</name>
</gene>
<name>A0A518F0Y7_9BACT</name>
<dbReference type="OrthoDB" id="258670at2"/>
<dbReference type="Proteomes" id="UP000320390">
    <property type="component" value="Chromosome"/>
</dbReference>
<evidence type="ECO:0000256" key="1">
    <source>
        <dbReference type="SAM" id="SignalP"/>
    </source>
</evidence>
<dbReference type="RefSeq" id="WP_145205441.1">
    <property type="nucleotide sequence ID" value="NZ_CP036434.1"/>
</dbReference>
<protein>
    <submittedName>
        <fullName evidence="2">Uncharacterized protein</fullName>
    </submittedName>
</protein>
<proteinExistence type="predicted"/>
<accession>A0A518F0Y7</accession>